<keyword evidence="3" id="KW-1003">Cell membrane</keyword>
<feature type="transmembrane region" description="Helical" evidence="8">
    <location>
        <begin position="203"/>
        <end position="223"/>
    </location>
</feature>
<keyword evidence="10" id="KW-1185">Reference proteome</keyword>
<feature type="transmembrane region" description="Helical" evidence="8">
    <location>
        <begin position="29"/>
        <end position="50"/>
    </location>
</feature>
<feature type="transmembrane region" description="Helical" evidence="8">
    <location>
        <begin position="172"/>
        <end position="191"/>
    </location>
</feature>
<accession>A0A6S6XZ83</accession>
<dbReference type="AlphaFoldDB" id="A0A6S6XZ83"/>
<feature type="binding site" evidence="7">
    <location>
        <position position="79"/>
    </location>
    <ligand>
        <name>Zn(2+)</name>
        <dbReference type="ChEBI" id="CHEBI:29105"/>
    </ligand>
</feature>
<keyword evidence="5 8" id="KW-1133">Transmembrane helix</keyword>
<feature type="transmembrane region" description="Helical" evidence="8">
    <location>
        <begin position="56"/>
        <end position="74"/>
    </location>
</feature>
<evidence type="ECO:0000256" key="5">
    <source>
        <dbReference type="ARBA" id="ARBA00022989"/>
    </source>
</evidence>
<keyword evidence="7" id="KW-0862">Zinc</keyword>
<evidence type="ECO:0000256" key="8">
    <source>
        <dbReference type="SAM" id="Phobius"/>
    </source>
</evidence>
<evidence type="ECO:0000256" key="6">
    <source>
        <dbReference type="ARBA" id="ARBA00023136"/>
    </source>
</evidence>
<feature type="transmembrane region" description="Helical" evidence="8">
    <location>
        <begin position="95"/>
        <end position="113"/>
    </location>
</feature>
<dbReference type="InterPro" id="IPR004254">
    <property type="entry name" value="AdipoR/HlyIII-related"/>
</dbReference>
<dbReference type="EMBL" id="LR778301">
    <property type="protein sequence ID" value="CAB1368202.1"/>
    <property type="molecule type" value="Genomic_DNA"/>
</dbReference>
<dbReference type="PANTHER" id="PTHR20855">
    <property type="entry name" value="ADIPOR/PROGESTIN RECEPTOR-RELATED"/>
    <property type="match status" value="1"/>
</dbReference>
<feature type="binding site" evidence="7">
    <location>
        <position position="205"/>
    </location>
    <ligand>
        <name>Zn(2+)</name>
        <dbReference type="ChEBI" id="CHEBI:29105"/>
    </ligand>
</feature>
<organism evidence="9 10">
    <name type="scientific">Denitratisoma oestradiolicum</name>
    <dbReference type="NCBI Taxonomy" id="311182"/>
    <lineage>
        <taxon>Bacteria</taxon>
        <taxon>Pseudomonadati</taxon>
        <taxon>Pseudomonadota</taxon>
        <taxon>Betaproteobacteria</taxon>
        <taxon>Nitrosomonadales</taxon>
        <taxon>Sterolibacteriaceae</taxon>
        <taxon>Denitratisoma</taxon>
    </lineage>
</organism>
<evidence type="ECO:0000256" key="3">
    <source>
        <dbReference type="ARBA" id="ARBA00022475"/>
    </source>
</evidence>
<evidence type="ECO:0000256" key="1">
    <source>
        <dbReference type="ARBA" id="ARBA00004651"/>
    </source>
</evidence>
<sequence length="224" mass="24547">MRGRSRYDGVTSKRDMTDDMNQGERFNTLSHFIGALLALTGSVVLVIVAAQGGDPWKVVSVSIYGVTLVLLYSFSTLYHGLTGRAKIILRELDHHSIYLLIAGTYTPFCLVTLRGSWGWSLFGTVWGLAVLGSLLELRPKGGARILSVVIYVVMGWAALAALVPLWRTLGPAGFTWLAAGGLFYTVGIVFYALDSRLKHAHGVWHLFVIAGSAAHYFTILRYVL</sequence>
<reference evidence="9 10" key="1">
    <citation type="submission" date="2020-03" db="EMBL/GenBank/DDBJ databases">
        <authorList>
            <consortium name="Genoscope - CEA"/>
            <person name="William W."/>
        </authorList>
    </citation>
    <scope>NUCLEOTIDE SEQUENCE [LARGE SCALE GENOMIC DNA]</scope>
    <source>
        <strain evidence="10">DSM 16959</strain>
    </source>
</reference>
<evidence type="ECO:0000313" key="9">
    <source>
        <dbReference type="EMBL" id="CAB1368202.1"/>
    </source>
</evidence>
<dbReference type="Pfam" id="PF03006">
    <property type="entry name" value="HlyIII"/>
    <property type="match status" value="1"/>
</dbReference>
<dbReference type="PANTHER" id="PTHR20855:SF3">
    <property type="entry name" value="LD03007P"/>
    <property type="match status" value="1"/>
</dbReference>
<comment type="similarity">
    <text evidence="2">Belongs to the UPF0073 (Hly-III) family.</text>
</comment>
<name>A0A6S6XZ83_9PROT</name>
<dbReference type="Proteomes" id="UP000515733">
    <property type="component" value="Chromosome"/>
</dbReference>
<dbReference type="InterPro" id="IPR005744">
    <property type="entry name" value="Hy-lIII"/>
</dbReference>
<dbReference type="KEGG" id="doe:DENOEST_1037"/>
<protein>
    <submittedName>
        <fullName evidence="9">Hemolysin-3</fullName>
    </submittedName>
</protein>
<keyword evidence="4 8" id="KW-0812">Transmembrane</keyword>
<evidence type="ECO:0000256" key="2">
    <source>
        <dbReference type="ARBA" id="ARBA00008488"/>
    </source>
</evidence>
<comment type="subcellular location">
    <subcellularLocation>
        <location evidence="1">Cell membrane</location>
        <topology evidence="1">Multi-pass membrane protein</topology>
    </subcellularLocation>
</comment>
<keyword evidence="6 8" id="KW-0472">Membrane</keyword>
<proteinExistence type="inferred from homology"/>
<feature type="binding site" evidence="7">
    <location>
        <position position="201"/>
    </location>
    <ligand>
        <name>Zn(2+)</name>
        <dbReference type="ChEBI" id="CHEBI:29105"/>
    </ligand>
</feature>
<keyword evidence="7" id="KW-0479">Metal-binding</keyword>
<evidence type="ECO:0000313" key="10">
    <source>
        <dbReference type="Proteomes" id="UP000515733"/>
    </source>
</evidence>
<dbReference type="NCBIfam" id="TIGR01065">
    <property type="entry name" value="hlyIII"/>
    <property type="match status" value="1"/>
</dbReference>
<gene>
    <name evidence="9" type="ORF">DENOEST_1037</name>
</gene>
<feature type="transmembrane region" description="Helical" evidence="8">
    <location>
        <begin position="145"/>
        <end position="166"/>
    </location>
</feature>
<dbReference type="GO" id="GO:0140911">
    <property type="term" value="F:pore-forming activity"/>
    <property type="evidence" value="ECO:0007669"/>
    <property type="project" value="InterPro"/>
</dbReference>
<dbReference type="GO" id="GO:0005886">
    <property type="term" value="C:plasma membrane"/>
    <property type="evidence" value="ECO:0007669"/>
    <property type="project" value="UniProtKB-SubCell"/>
</dbReference>
<evidence type="ECO:0000256" key="7">
    <source>
        <dbReference type="PIRSR" id="PIRSR604254-1"/>
    </source>
</evidence>
<dbReference type="GO" id="GO:0046872">
    <property type="term" value="F:metal ion binding"/>
    <property type="evidence" value="ECO:0007669"/>
    <property type="project" value="UniProtKB-KW"/>
</dbReference>
<evidence type="ECO:0000256" key="4">
    <source>
        <dbReference type="ARBA" id="ARBA00022692"/>
    </source>
</evidence>